<proteinExistence type="predicted"/>
<evidence type="ECO:0000313" key="3">
    <source>
        <dbReference type="Proteomes" id="UP001497453"/>
    </source>
</evidence>
<keyword evidence="3" id="KW-1185">Reference proteome</keyword>
<feature type="transmembrane region" description="Helical" evidence="1">
    <location>
        <begin position="90"/>
        <end position="111"/>
    </location>
</feature>
<keyword evidence="1" id="KW-0472">Membrane</keyword>
<dbReference type="EMBL" id="OZ037947">
    <property type="protein sequence ID" value="CAL1707539.1"/>
    <property type="molecule type" value="Genomic_DNA"/>
</dbReference>
<dbReference type="Proteomes" id="UP001497453">
    <property type="component" value="Chromosome 4"/>
</dbReference>
<organism evidence="2 3">
    <name type="scientific">Somion occarium</name>
    <dbReference type="NCBI Taxonomy" id="3059160"/>
    <lineage>
        <taxon>Eukaryota</taxon>
        <taxon>Fungi</taxon>
        <taxon>Dikarya</taxon>
        <taxon>Basidiomycota</taxon>
        <taxon>Agaricomycotina</taxon>
        <taxon>Agaricomycetes</taxon>
        <taxon>Polyporales</taxon>
        <taxon>Cerrenaceae</taxon>
        <taxon>Somion</taxon>
    </lineage>
</organism>
<keyword evidence="1" id="KW-1133">Transmembrane helix</keyword>
<evidence type="ECO:0000313" key="2">
    <source>
        <dbReference type="EMBL" id="CAL1707539.1"/>
    </source>
</evidence>
<protein>
    <submittedName>
        <fullName evidence="2">Uncharacterized protein</fullName>
    </submittedName>
</protein>
<reference evidence="3" key="1">
    <citation type="submission" date="2024-04" db="EMBL/GenBank/DDBJ databases">
        <authorList>
            <person name="Shaw F."/>
            <person name="Minotto A."/>
        </authorList>
    </citation>
    <scope>NUCLEOTIDE SEQUENCE [LARGE SCALE GENOMIC DNA]</scope>
</reference>
<accession>A0ABP1DJZ3</accession>
<evidence type="ECO:0000256" key="1">
    <source>
        <dbReference type="SAM" id="Phobius"/>
    </source>
</evidence>
<sequence length="124" mass="13870">MCNLHTEGTKYGCGHYVITRKVSKIDCNNPYCALSRAHRNPCHGCMHDHYYGPDASETITARTSEFCDECHAYWKVGAGRGRGRIPSVLLHHRIVVFLFAVLNSLLLIAAFDTSDALLHMLAHV</sequence>
<name>A0ABP1DJZ3_9APHY</name>
<gene>
    <name evidence="2" type="ORF">GFSPODELE1_LOCUS6422</name>
</gene>
<keyword evidence="1" id="KW-0812">Transmembrane</keyword>